<dbReference type="RefSeq" id="XP_021837861.1">
    <property type="nucleotide sequence ID" value="XM_021982169.1"/>
</dbReference>
<evidence type="ECO:0000313" key="2">
    <source>
        <dbReference type="Proteomes" id="UP000813463"/>
    </source>
</evidence>
<dbReference type="OrthoDB" id="642536at2759"/>
<evidence type="ECO:0000259" key="1">
    <source>
        <dbReference type="Pfam" id="PF03478"/>
    </source>
</evidence>
<gene>
    <name evidence="3" type="primary">LOC110777568</name>
</gene>
<dbReference type="PANTHER" id="PTHR44259">
    <property type="entry name" value="OS07G0183000 PROTEIN-RELATED"/>
    <property type="match status" value="1"/>
</dbReference>
<reference evidence="2" key="1">
    <citation type="journal article" date="2021" name="Nat. Commun.">
        <title>Genomic analyses provide insights into spinach domestication and the genetic basis of agronomic traits.</title>
        <authorList>
            <person name="Cai X."/>
            <person name="Sun X."/>
            <person name="Xu C."/>
            <person name="Sun H."/>
            <person name="Wang X."/>
            <person name="Ge C."/>
            <person name="Zhang Z."/>
            <person name="Wang Q."/>
            <person name="Fei Z."/>
            <person name="Jiao C."/>
            <person name="Wang Q."/>
        </authorList>
    </citation>
    <scope>NUCLEOTIDE SEQUENCE [LARGE SCALE GENOMIC DNA]</scope>
    <source>
        <strain evidence="2">cv. Varoflay</strain>
    </source>
</reference>
<keyword evidence="2" id="KW-1185">Reference proteome</keyword>
<dbReference type="InterPro" id="IPR050942">
    <property type="entry name" value="F-box_BR-signaling"/>
</dbReference>
<protein>
    <recommendedName>
        <fullName evidence="1">KIB1-4 beta-propeller domain-containing protein</fullName>
    </recommendedName>
</protein>
<dbReference type="PANTHER" id="PTHR44259:SF107">
    <property type="entry name" value="F-BOX PROTEIN SKIP23-LIKE"/>
    <property type="match status" value="1"/>
</dbReference>
<dbReference type="AlphaFoldDB" id="A0A9R0HW34"/>
<name>A0A9R0HW34_SPIOL</name>
<dbReference type="Proteomes" id="UP000813463">
    <property type="component" value="Chromosome 6"/>
</dbReference>
<dbReference type="GeneID" id="110777568"/>
<accession>A0A9R0HW34</accession>
<organism evidence="2 3">
    <name type="scientific">Spinacia oleracea</name>
    <name type="common">Spinach</name>
    <dbReference type="NCBI Taxonomy" id="3562"/>
    <lineage>
        <taxon>Eukaryota</taxon>
        <taxon>Viridiplantae</taxon>
        <taxon>Streptophyta</taxon>
        <taxon>Embryophyta</taxon>
        <taxon>Tracheophyta</taxon>
        <taxon>Spermatophyta</taxon>
        <taxon>Magnoliopsida</taxon>
        <taxon>eudicotyledons</taxon>
        <taxon>Gunneridae</taxon>
        <taxon>Pentapetalae</taxon>
        <taxon>Caryophyllales</taxon>
        <taxon>Chenopodiaceae</taxon>
        <taxon>Chenopodioideae</taxon>
        <taxon>Anserineae</taxon>
        <taxon>Spinacia</taxon>
    </lineage>
</organism>
<sequence>MADWGNIPNDLATKIAEHFELLEDFEVFGFVCSRWRSAAKQAKFQANTKSSTLSVSRVPWLMLPEKDDTSNQRRFYSFYNQQVRRVSLPQPNPNEKRLLSSRGWLLSVTEKGKNMCILNPLSGAVIKLPKVSFWDQAGRGWYIYHDIYGTHYFDKFVLSENPSTTSDFTIALVLSEPYLNSSICHEIVSFWRNGSCEWDTFVECGDVYFTLYQCHDITFYQGEFYAVDDSGNIVCFQFDQSGEHQARLIKESERNMYKDQQLTIINYLVESSDRLLLVCRLKKLLDQIYRTVSFEVFELNIHNGTAERVVHLEDVAIFVGSNSSYSVNVSVDNVFKPNSIYFTDDFKVARHRHWYESNSRGTDMGVYSLAGNHIHSYYDGPFHYSKIAPFMWHEP</sequence>
<proteinExistence type="predicted"/>
<dbReference type="InterPro" id="IPR005174">
    <property type="entry name" value="KIB1-4_b-propeller"/>
</dbReference>
<dbReference type="Pfam" id="PF03478">
    <property type="entry name" value="Beta-prop_KIB1-4"/>
    <property type="match status" value="1"/>
</dbReference>
<dbReference type="KEGG" id="soe:110777568"/>
<evidence type="ECO:0000313" key="3">
    <source>
        <dbReference type="RefSeq" id="XP_021837861.1"/>
    </source>
</evidence>
<feature type="domain" description="KIB1-4 beta-propeller" evidence="1">
    <location>
        <begin position="75"/>
        <end position="368"/>
    </location>
</feature>
<reference evidence="3" key="2">
    <citation type="submission" date="2025-08" db="UniProtKB">
        <authorList>
            <consortium name="RefSeq"/>
        </authorList>
    </citation>
    <scope>IDENTIFICATION</scope>
    <source>
        <tissue evidence="3">Leaf</tissue>
    </source>
</reference>